<proteinExistence type="predicted"/>
<organism evidence="1 2">
    <name type="scientific">Dryococelus australis</name>
    <dbReference type="NCBI Taxonomy" id="614101"/>
    <lineage>
        <taxon>Eukaryota</taxon>
        <taxon>Metazoa</taxon>
        <taxon>Ecdysozoa</taxon>
        <taxon>Arthropoda</taxon>
        <taxon>Hexapoda</taxon>
        <taxon>Insecta</taxon>
        <taxon>Pterygota</taxon>
        <taxon>Neoptera</taxon>
        <taxon>Polyneoptera</taxon>
        <taxon>Phasmatodea</taxon>
        <taxon>Verophasmatodea</taxon>
        <taxon>Anareolatae</taxon>
        <taxon>Phasmatidae</taxon>
        <taxon>Eurycanthinae</taxon>
        <taxon>Dryococelus</taxon>
    </lineage>
</organism>
<accession>A0ABQ9HPS5</accession>
<sequence length="193" mass="22087">MNVSPYVMMKHFGDVEDADEQRPQYKVGESRLVSTLIDDTRSYAPFTMSGRSPVARINKQCSARHESVHTIRTWANLPKRPGFPATYVRARDGCSPGQLSSGQQETIAAFTRPGRSVVLLLFLVLLNIHMCLNMLKDDEIEAEIIIHLVQDKPQIWDKSLQDDKNRNMTRDAWIRVSVELKEEFESLNDGKRK</sequence>
<evidence type="ECO:0008006" key="3">
    <source>
        <dbReference type="Google" id="ProtNLM"/>
    </source>
</evidence>
<dbReference type="Proteomes" id="UP001159363">
    <property type="component" value="Chromosome X"/>
</dbReference>
<gene>
    <name evidence="1" type="ORF">PR048_012593</name>
</gene>
<keyword evidence="2" id="KW-1185">Reference proteome</keyword>
<name>A0ABQ9HPS5_9NEOP</name>
<comment type="caution">
    <text evidence="1">The sequence shown here is derived from an EMBL/GenBank/DDBJ whole genome shotgun (WGS) entry which is preliminary data.</text>
</comment>
<evidence type="ECO:0000313" key="2">
    <source>
        <dbReference type="Proteomes" id="UP001159363"/>
    </source>
</evidence>
<reference evidence="1 2" key="1">
    <citation type="submission" date="2023-02" db="EMBL/GenBank/DDBJ databases">
        <title>LHISI_Scaffold_Assembly.</title>
        <authorList>
            <person name="Stuart O.P."/>
            <person name="Cleave R."/>
            <person name="Magrath M.J.L."/>
            <person name="Mikheyev A.S."/>
        </authorList>
    </citation>
    <scope>NUCLEOTIDE SEQUENCE [LARGE SCALE GENOMIC DNA]</scope>
    <source>
        <strain evidence="1">Daus_M_001</strain>
        <tissue evidence="1">Leg muscle</tissue>
    </source>
</reference>
<evidence type="ECO:0000313" key="1">
    <source>
        <dbReference type="EMBL" id="KAJ8886382.1"/>
    </source>
</evidence>
<dbReference type="EMBL" id="JARBHB010000004">
    <property type="protein sequence ID" value="KAJ8886382.1"/>
    <property type="molecule type" value="Genomic_DNA"/>
</dbReference>
<protein>
    <recommendedName>
        <fullName evidence="3">MADF domain-containing protein</fullName>
    </recommendedName>
</protein>